<protein>
    <submittedName>
        <fullName evidence="1">Uncharacterized protein</fullName>
    </submittedName>
</protein>
<dbReference type="Proteomes" id="UP000003773">
    <property type="component" value="Unassembled WGS sequence"/>
</dbReference>
<comment type="caution">
    <text evidence="1">The sequence shown here is derived from an EMBL/GenBank/DDBJ whole genome shotgun (WGS) entry which is preliminary data.</text>
</comment>
<organism evidence="1 2">
    <name type="scientific">Bifidobacterium adolescentis L2-32</name>
    <dbReference type="NCBI Taxonomy" id="411481"/>
    <lineage>
        <taxon>Bacteria</taxon>
        <taxon>Bacillati</taxon>
        <taxon>Actinomycetota</taxon>
        <taxon>Actinomycetes</taxon>
        <taxon>Bifidobacteriales</taxon>
        <taxon>Bifidobacteriaceae</taxon>
        <taxon>Bifidobacterium</taxon>
    </lineage>
</organism>
<dbReference type="EMBL" id="AAXD02000074">
    <property type="protein sequence ID" value="EDN82218.1"/>
    <property type="molecule type" value="Genomic_DNA"/>
</dbReference>
<dbReference type="AlphaFoldDB" id="A7A903"/>
<reference evidence="1 2" key="2">
    <citation type="submission" date="2007-05" db="EMBL/GenBank/DDBJ databases">
        <title>Draft genome sequence of Bifidobacterium adolescentis (L2-32).</title>
        <authorList>
            <person name="Sudarsanam P."/>
            <person name="Ley R."/>
            <person name="Guruge J."/>
            <person name="Turnbaugh P.J."/>
            <person name="Mahowald M."/>
            <person name="Liep D."/>
            <person name="Gordon J."/>
        </authorList>
    </citation>
    <scope>NUCLEOTIDE SEQUENCE [LARGE SCALE GENOMIC DNA]</scope>
    <source>
        <strain evidence="1 2">L2-32</strain>
    </source>
</reference>
<dbReference type="HOGENOM" id="CLU_2876780_0_0_11"/>
<proteinExistence type="predicted"/>
<gene>
    <name evidence="1" type="ORF">BIFADO_02346</name>
</gene>
<reference evidence="1 2" key="1">
    <citation type="submission" date="2007-04" db="EMBL/GenBank/DDBJ databases">
        <authorList>
            <person name="Fulton L."/>
            <person name="Clifton S."/>
            <person name="Fulton B."/>
            <person name="Xu J."/>
            <person name="Minx P."/>
            <person name="Pepin K.H."/>
            <person name="Johnson M."/>
            <person name="Thiruvilangam P."/>
            <person name="Bhonagiri V."/>
            <person name="Nash W.E."/>
            <person name="Mardis E.R."/>
            <person name="Wilson R.K."/>
        </authorList>
    </citation>
    <scope>NUCLEOTIDE SEQUENCE [LARGE SCALE GENOMIC DNA]</scope>
    <source>
        <strain evidence="1 2">L2-32</strain>
    </source>
</reference>
<accession>A7A903</accession>
<evidence type="ECO:0000313" key="1">
    <source>
        <dbReference type="EMBL" id="EDN82218.1"/>
    </source>
</evidence>
<name>A7A903_BIFAD</name>
<sequence length="63" mass="7440">MANVLSDEACRSPYGERGLKWLQAGYQKRWHRSLSLRRAWIEMFVDEWGELKQKVALLTESVD</sequence>
<evidence type="ECO:0000313" key="2">
    <source>
        <dbReference type="Proteomes" id="UP000003773"/>
    </source>
</evidence>